<evidence type="ECO:0000313" key="1">
    <source>
        <dbReference type="EMBL" id="QKH88336.1"/>
    </source>
</evidence>
<organism evidence="1 2">
    <name type="scientific">Prevotella melaninogenica</name>
    <dbReference type="NCBI Taxonomy" id="28132"/>
    <lineage>
        <taxon>Bacteria</taxon>
        <taxon>Pseudomonadati</taxon>
        <taxon>Bacteroidota</taxon>
        <taxon>Bacteroidia</taxon>
        <taxon>Bacteroidales</taxon>
        <taxon>Prevotellaceae</taxon>
        <taxon>Prevotella</taxon>
    </lineage>
</organism>
<sequence>MDKLPVMLLLLYRSSVTVSFSEQTVLLSNYYVTLSFSQATRSLVYMFTRLLLQYL</sequence>
<dbReference type="Proteomes" id="UP000500843">
    <property type="component" value="Chromosome 1"/>
</dbReference>
<dbReference type="AlphaFoldDB" id="A0A7D4KCJ7"/>
<dbReference type="EMBL" id="CP054010">
    <property type="protein sequence ID" value="QKH88336.1"/>
    <property type="molecule type" value="Genomic_DNA"/>
</dbReference>
<gene>
    <name evidence="1" type="ORF">FIU21_05190</name>
</gene>
<protein>
    <submittedName>
        <fullName evidence="1">Uncharacterized protein</fullName>
    </submittedName>
</protein>
<dbReference type="RefSeq" id="WP_155812497.1">
    <property type="nucleotide sequence ID" value="NZ_CP054010.1"/>
</dbReference>
<evidence type="ECO:0000313" key="2">
    <source>
        <dbReference type="Proteomes" id="UP000500843"/>
    </source>
</evidence>
<accession>A0A7D4KCJ7</accession>
<proteinExistence type="predicted"/>
<name>A0A7D4KCJ7_9BACT</name>
<reference evidence="1 2" key="1">
    <citation type="submission" date="2020-05" db="EMBL/GenBank/DDBJ databases">
        <title>FDA dAtabase for Regulatory Grade micrObial Sequences (FDA-ARGOS): Supporting development and validation of Infectious Disease Dx tests.</title>
        <authorList>
            <person name="Moreno J."/>
            <person name="Tallon L."/>
            <person name="Sadzewicz L."/>
            <person name="Zhao X."/>
            <person name="Vavikolanu K."/>
            <person name="Mehta A."/>
            <person name="Aluvathingal J."/>
            <person name="Nadendla S."/>
            <person name="Myers T."/>
            <person name="Yan Y."/>
            <person name="Sichtig H."/>
        </authorList>
    </citation>
    <scope>NUCLEOTIDE SEQUENCE [LARGE SCALE GENOMIC DNA]</scope>
    <source>
        <strain evidence="1 2">FDAARGOS_760</strain>
    </source>
</reference>